<dbReference type="Proteomes" id="UP001347796">
    <property type="component" value="Unassembled WGS sequence"/>
</dbReference>
<evidence type="ECO:0000313" key="11">
    <source>
        <dbReference type="EMBL" id="KAK6191255.1"/>
    </source>
</evidence>
<dbReference type="PANTHER" id="PTHR46481:SF9">
    <property type="entry name" value="ZINC FINGER BED DOMAIN-CONTAINING PROTEIN 1-LIKE"/>
    <property type="match status" value="1"/>
</dbReference>
<keyword evidence="2" id="KW-0479">Metal-binding</keyword>
<evidence type="ECO:0000256" key="4">
    <source>
        <dbReference type="ARBA" id="ARBA00022833"/>
    </source>
</evidence>
<evidence type="ECO:0000256" key="3">
    <source>
        <dbReference type="ARBA" id="ARBA00022771"/>
    </source>
</evidence>
<keyword evidence="3 9" id="KW-0863">Zinc-finger</keyword>
<keyword evidence="4" id="KW-0862">Zinc</keyword>
<comment type="subcellular location">
    <subcellularLocation>
        <location evidence="1">Nucleus</location>
    </subcellularLocation>
</comment>
<dbReference type="PROSITE" id="PS50808">
    <property type="entry name" value="ZF_BED"/>
    <property type="match status" value="1"/>
</dbReference>
<dbReference type="Pfam" id="PF02892">
    <property type="entry name" value="zf-BED"/>
    <property type="match status" value="1"/>
</dbReference>
<protein>
    <recommendedName>
        <fullName evidence="10">BED-type domain-containing protein</fullName>
    </recommendedName>
</protein>
<keyword evidence="5" id="KW-0805">Transcription regulation</keyword>
<dbReference type="GO" id="GO:0005634">
    <property type="term" value="C:nucleus"/>
    <property type="evidence" value="ECO:0007669"/>
    <property type="project" value="UniProtKB-SubCell"/>
</dbReference>
<dbReference type="EMBL" id="JAZGQO010000002">
    <property type="protein sequence ID" value="KAK6191255.1"/>
    <property type="molecule type" value="Genomic_DNA"/>
</dbReference>
<reference evidence="11 12" key="1">
    <citation type="submission" date="2024-01" db="EMBL/GenBank/DDBJ databases">
        <title>The genome of the rayed Mediterranean limpet Patella caerulea (Linnaeus, 1758).</title>
        <authorList>
            <person name="Anh-Thu Weber A."/>
            <person name="Halstead-Nussloch G."/>
        </authorList>
    </citation>
    <scope>NUCLEOTIDE SEQUENCE [LARGE SCALE GENOMIC DNA]</scope>
    <source>
        <strain evidence="11">AATW-2023a</strain>
        <tissue evidence="11">Whole specimen</tissue>
    </source>
</reference>
<dbReference type="GO" id="GO:0046983">
    <property type="term" value="F:protein dimerization activity"/>
    <property type="evidence" value="ECO:0007669"/>
    <property type="project" value="InterPro"/>
</dbReference>
<proteinExistence type="predicted"/>
<dbReference type="SUPFAM" id="SSF53098">
    <property type="entry name" value="Ribonuclease H-like"/>
    <property type="match status" value="1"/>
</dbReference>
<accession>A0AAN8Q4C2</accession>
<dbReference type="InterPro" id="IPR052035">
    <property type="entry name" value="ZnF_BED_domain_contain"/>
</dbReference>
<dbReference type="SUPFAM" id="SSF140996">
    <property type="entry name" value="Hermes dimerisation domain"/>
    <property type="match status" value="1"/>
</dbReference>
<evidence type="ECO:0000256" key="1">
    <source>
        <dbReference type="ARBA" id="ARBA00004123"/>
    </source>
</evidence>
<organism evidence="11 12">
    <name type="scientific">Patella caerulea</name>
    <name type="common">Rayed Mediterranean limpet</name>
    <dbReference type="NCBI Taxonomy" id="87958"/>
    <lineage>
        <taxon>Eukaryota</taxon>
        <taxon>Metazoa</taxon>
        <taxon>Spiralia</taxon>
        <taxon>Lophotrochozoa</taxon>
        <taxon>Mollusca</taxon>
        <taxon>Gastropoda</taxon>
        <taxon>Patellogastropoda</taxon>
        <taxon>Patelloidea</taxon>
        <taxon>Patellidae</taxon>
        <taxon>Patella</taxon>
    </lineage>
</organism>
<dbReference type="AlphaFoldDB" id="A0AAN8Q4C2"/>
<keyword evidence="8" id="KW-0539">Nucleus</keyword>
<name>A0AAN8Q4C2_PATCE</name>
<keyword evidence="12" id="KW-1185">Reference proteome</keyword>
<dbReference type="SMART" id="SM00614">
    <property type="entry name" value="ZnF_BED"/>
    <property type="match status" value="1"/>
</dbReference>
<dbReference type="InterPro" id="IPR012337">
    <property type="entry name" value="RNaseH-like_sf"/>
</dbReference>
<dbReference type="SUPFAM" id="SSF57667">
    <property type="entry name" value="beta-beta-alpha zinc fingers"/>
    <property type="match status" value="1"/>
</dbReference>
<evidence type="ECO:0000256" key="6">
    <source>
        <dbReference type="ARBA" id="ARBA00023125"/>
    </source>
</evidence>
<dbReference type="GO" id="GO:0008270">
    <property type="term" value="F:zinc ion binding"/>
    <property type="evidence" value="ECO:0007669"/>
    <property type="project" value="UniProtKB-KW"/>
</dbReference>
<dbReference type="GO" id="GO:0003677">
    <property type="term" value="F:DNA binding"/>
    <property type="evidence" value="ECO:0007669"/>
    <property type="project" value="UniProtKB-KW"/>
</dbReference>
<dbReference type="PANTHER" id="PTHR46481">
    <property type="entry name" value="ZINC FINGER BED DOMAIN-CONTAINING PROTEIN 4"/>
    <property type="match status" value="1"/>
</dbReference>
<evidence type="ECO:0000256" key="7">
    <source>
        <dbReference type="ARBA" id="ARBA00023163"/>
    </source>
</evidence>
<dbReference type="Pfam" id="PF05699">
    <property type="entry name" value="Dimer_Tnp_hAT"/>
    <property type="match status" value="1"/>
</dbReference>
<evidence type="ECO:0000256" key="5">
    <source>
        <dbReference type="ARBA" id="ARBA00023015"/>
    </source>
</evidence>
<keyword evidence="7" id="KW-0804">Transcription</keyword>
<comment type="caution">
    <text evidence="11">The sequence shown here is derived from an EMBL/GenBank/DDBJ whole genome shotgun (WGS) entry which is preliminary data.</text>
</comment>
<gene>
    <name evidence="11" type="ORF">SNE40_002990</name>
</gene>
<feature type="domain" description="BED-type" evidence="10">
    <location>
        <begin position="16"/>
        <end position="79"/>
    </location>
</feature>
<dbReference type="InterPro" id="IPR008906">
    <property type="entry name" value="HATC_C_dom"/>
</dbReference>
<evidence type="ECO:0000256" key="8">
    <source>
        <dbReference type="ARBA" id="ARBA00023242"/>
    </source>
</evidence>
<evidence type="ECO:0000313" key="12">
    <source>
        <dbReference type="Proteomes" id="UP001347796"/>
    </source>
</evidence>
<dbReference type="InterPro" id="IPR036236">
    <property type="entry name" value="Znf_C2H2_sf"/>
</dbReference>
<keyword evidence="6" id="KW-0238">DNA-binding</keyword>
<dbReference type="InterPro" id="IPR003656">
    <property type="entry name" value="Znf_BED"/>
</dbReference>
<evidence type="ECO:0000259" key="10">
    <source>
        <dbReference type="PROSITE" id="PS50808"/>
    </source>
</evidence>
<evidence type="ECO:0000256" key="2">
    <source>
        <dbReference type="ARBA" id="ARBA00022723"/>
    </source>
</evidence>
<evidence type="ECO:0000256" key="9">
    <source>
        <dbReference type="PROSITE-ProRule" id="PRU00027"/>
    </source>
</evidence>
<sequence length="624" mass="70847">MSQQSQETQTIFDFPGAKSSVWSHFGFYKKTTDGDRPTDELDKTYAICRQCHSKVKYIGNTTNLQSHISKHHFTYPYKSHTTHTQPKLVDFMKKLPNNSPKAMALTKAVAVHLFSDMRPISTVESSSFREILREAEPKYTLPSRTSFRESILPKMYDDTRAKVKKEITKAMDVSVTTDCWTSNVTQSYMTVTAHLMCNWQLQNFVLQTRELPGSHTSENLYDALMESFNEWGINPICIVSDNASNIVKAVSKFDQTSTHHLPCFAHTLNLAVKAGIAANRQLTVLLTRCRQLVGFFKKSALATNMLHTKQHRMGYPEHKLIQDVDTRWNSTYEMLERILEQTVPIHATFTDPSIKKDARSILLDTSEQSLAEDVLSILKHMKAATQIVCHESIPSISMILPIIYKLSYHLKIEENDGASTCIQDIKRAIQENLNRRYQNADIRRMLATSSILDPRYNHINYLDESEYKAAVENLTLEVMGVYDTQAEVKTAGEPDNVCSPTKKSKTSSSAIDAFFSCFNEDANEDIPVANKSAREIATEEIRKFTSEPKITGDLSSLDWWKQMQSVYPNLAVLAQKYLCIPGTSVPSERVFSTAGFIVNKHRSSLLPQNVDKMIFLNKNYSIVL</sequence>